<comment type="caution">
    <text evidence="3">The sequence shown here is derived from an EMBL/GenBank/DDBJ whole genome shotgun (WGS) entry which is preliminary data.</text>
</comment>
<dbReference type="PANTHER" id="PTHR42760:SF133">
    <property type="entry name" value="3-OXOACYL-[ACYL-CARRIER-PROTEIN] REDUCTASE"/>
    <property type="match status" value="1"/>
</dbReference>
<organism evidence="3 4">
    <name type="scientific">Streptomyces plumbiresistens</name>
    <dbReference type="NCBI Taxonomy" id="511811"/>
    <lineage>
        <taxon>Bacteria</taxon>
        <taxon>Bacillati</taxon>
        <taxon>Actinomycetota</taxon>
        <taxon>Actinomycetes</taxon>
        <taxon>Kitasatosporales</taxon>
        <taxon>Streptomycetaceae</taxon>
        <taxon>Streptomyces</taxon>
    </lineage>
</organism>
<dbReference type="Pfam" id="PF13561">
    <property type="entry name" value="adh_short_C2"/>
    <property type="match status" value="1"/>
</dbReference>
<reference evidence="4" key="1">
    <citation type="journal article" date="2019" name="Int. J. Syst. Evol. Microbiol.">
        <title>The Global Catalogue of Microorganisms (GCM) 10K type strain sequencing project: providing services to taxonomists for standard genome sequencing and annotation.</title>
        <authorList>
            <consortium name="The Broad Institute Genomics Platform"/>
            <consortium name="The Broad Institute Genome Sequencing Center for Infectious Disease"/>
            <person name="Wu L."/>
            <person name="Ma J."/>
        </authorList>
    </citation>
    <scope>NUCLEOTIDE SEQUENCE [LARGE SCALE GENOMIC DNA]</scope>
    <source>
        <strain evidence="4">JCM 16924</strain>
    </source>
</reference>
<evidence type="ECO:0000313" key="4">
    <source>
        <dbReference type="Proteomes" id="UP001500456"/>
    </source>
</evidence>
<evidence type="ECO:0000256" key="1">
    <source>
        <dbReference type="ARBA" id="ARBA00006484"/>
    </source>
</evidence>
<dbReference type="SUPFAM" id="SSF51735">
    <property type="entry name" value="NAD(P)-binding Rossmann-fold domains"/>
    <property type="match status" value="1"/>
</dbReference>
<accession>A0ABP7SLX7</accession>
<proteinExistence type="inferred from homology"/>
<dbReference type="PRINTS" id="PR00080">
    <property type="entry name" value="SDRFAMILY"/>
</dbReference>
<sequence length="255" mass="26764">MSRAVIVTGAGSGIGRAITAAFALQGDAVHALDISEEAAKETAAQLAEYDVHPHVGDVSRFEDVERVVNAAVEAHGGLDVMVSAAGVYDGYAGIDDTSVELWERVLSINLTGVFNAHRAAVPAMRPTGGRLITIGSIGGSRGAADGLAYAASKAGLEGMNRRLALDVAERGITANIVAPGAIDTPIRETSKRTIGHLHPEHKRRTLPPDILDWLIPVRRFGRPEEIASTVLFLASEAADYITGQSIVVDGGWTAQ</sequence>
<evidence type="ECO:0000313" key="3">
    <source>
        <dbReference type="EMBL" id="GAA4013565.1"/>
    </source>
</evidence>
<name>A0ABP7SLX7_9ACTN</name>
<evidence type="ECO:0000256" key="2">
    <source>
        <dbReference type="ARBA" id="ARBA00023002"/>
    </source>
</evidence>
<dbReference type="PRINTS" id="PR00081">
    <property type="entry name" value="GDHRDH"/>
</dbReference>
<dbReference type="Gene3D" id="3.40.50.720">
    <property type="entry name" value="NAD(P)-binding Rossmann-like Domain"/>
    <property type="match status" value="1"/>
</dbReference>
<dbReference type="InterPro" id="IPR002347">
    <property type="entry name" value="SDR_fam"/>
</dbReference>
<keyword evidence="4" id="KW-1185">Reference proteome</keyword>
<dbReference type="Proteomes" id="UP001500456">
    <property type="component" value="Unassembled WGS sequence"/>
</dbReference>
<dbReference type="EMBL" id="BAAAZX010000021">
    <property type="protein sequence ID" value="GAA4013565.1"/>
    <property type="molecule type" value="Genomic_DNA"/>
</dbReference>
<dbReference type="InterPro" id="IPR036291">
    <property type="entry name" value="NAD(P)-bd_dom_sf"/>
</dbReference>
<gene>
    <name evidence="3" type="ORF">GCM10022232_64850</name>
</gene>
<protein>
    <submittedName>
        <fullName evidence="3">Glucose 1-dehydrogenase</fullName>
    </submittedName>
</protein>
<dbReference type="PANTHER" id="PTHR42760">
    <property type="entry name" value="SHORT-CHAIN DEHYDROGENASES/REDUCTASES FAMILY MEMBER"/>
    <property type="match status" value="1"/>
</dbReference>
<dbReference type="RefSeq" id="WP_345568241.1">
    <property type="nucleotide sequence ID" value="NZ_BAAAZX010000021.1"/>
</dbReference>
<comment type="similarity">
    <text evidence="1">Belongs to the short-chain dehydrogenases/reductases (SDR) family.</text>
</comment>
<keyword evidence="2" id="KW-0560">Oxidoreductase</keyword>